<organism evidence="1 2">
    <name type="scientific">Reticulomyxa filosa</name>
    <dbReference type="NCBI Taxonomy" id="46433"/>
    <lineage>
        <taxon>Eukaryota</taxon>
        <taxon>Sar</taxon>
        <taxon>Rhizaria</taxon>
        <taxon>Retaria</taxon>
        <taxon>Foraminifera</taxon>
        <taxon>Monothalamids</taxon>
        <taxon>Reticulomyxidae</taxon>
        <taxon>Reticulomyxa</taxon>
    </lineage>
</organism>
<sequence>MSSPPEILLSPRIPDIHKSFSAVLKSLVSTAYAFPRWQKHSCVACAPVPVQDDDEQRLYTFHDDIKDDPRVKNAFHQVSQLIQWVFTQVQSLITEFRKYDNVYHLWDSRTLAHIERLKGQNKPMTYFDSKMRPYVRLWKLMDTLPLSMTVQFLKVDVSAIVGEVKKKAREWLDKYCSILMEESTTYYILIFFAGGLLVQPNNSATVKKKD</sequence>
<dbReference type="GO" id="GO:0030286">
    <property type="term" value="C:dynein complex"/>
    <property type="evidence" value="ECO:0007669"/>
    <property type="project" value="InterPro"/>
</dbReference>
<gene>
    <name evidence="1" type="ORF">RFI_16683</name>
</gene>
<dbReference type="Proteomes" id="UP000023152">
    <property type="component" value="Unassembled WGS sequence"/>
</dbReference>
<dbReference type="GO" id="GO:0007018">
    <property type="term" value="P:microtubule-based movement"/>
    <property type="evidence" value="ECO:0007669"/>
    <property type="project" value="InterPro"/>
</dbReference>
<dbReference type="InterPro" id="IPR026983">
    <property type="entry name" value="DHC"/>
</dbReference>
<dbReference type="GO" id="GO:0045505">
    <property type="term" value="F:dynein intermediate chain binding"/>
    <property type="evidence" value="ECO:0007669"/>
    <property type="project" value="InterPro"/>
</dbReference>
<evidence type="ECO:0000313" key="1">
    <source>
        <dbReference type="EMBL" id="ETO20531.1"/>
    </source>
</evidence>
<name>X6N393_RETFI</name>
<dbReference type="PANTHER" id="PTHR22878">
    <property type="entry name" value="DYNEIN HEAVY CHAIN 6, AXONEMAL-LIKE-RELATED"/>
    <property type="match status" value="1"/>
</dbReference>
<comment type="caution">
    <text evidence="1">The sequence shown here is derived from an EMBL/GenBank/DDBJ whole genome shotgun (WGS) entry which is preliminary data.</text>
</comment>
<keyword evidence="2" id="KW-1185">Reference proteome</keyword>
<proteinExistence type="predicted"/>
<accession>X6N393</accession>
<evidence type="ECO:0000313" key="2">
    <source>
        <dbReference type="Proteomes" id="UP000023152"/>
    </source>
</evidence>
<dbReference type="EMBL" id="ASPP01012513">
    <property type="protein sequence ID" value="ETO20531.1"/>
    <property type="molecule type" value="Genomic_DNA"/>
</dbReference>
<dbReference type="GO" id="GO:0051959">
    <property type="term" value="F:dynein light intermediate chain binding"/>
    <property type="evidence" value="ECO:0007669"/>
    <property type="project" value="InterPro"/>
</dbReference>
<protein>
    <submittedName>
        <fullName evidence="1">Dynein heavy chain family protein</fullName>
    </submittedName>
</protein>
<dbReference type="AlphaFoldDB" id="X6N393"/>
<reference evidence="1 2" key="1">
    <citation type="journal article" date="2013" name="Curr. Biol.">
        <title>The Genome of the Foraminiferan Reticulomyxa filosa.</title>
        <authorList>
            <person name="Glockner G."/>
            <person name="Hulsmann N."/>
            <person name="Schleicher M."/>
            <person name="Noegel A.A."/>
            <person name="Eichinger L."/>
            <person name="Gallinger C."/>
            <person name="Pawlowski J."/>
            <person name="Sierra R."/>
            <person name="Euteneuer U."/>
            <person name="Pillet L."/>
            <person name="Moustafa A."/>
            <person name="Platzer M."/>
            <person name="Groth M."/>
            <person name="Szafranski K."/>
            <person name="Schliwa M."/>
        </authorList>
    </citation>
    <scope>NUCLEOTIDE SEQUENCE [LARGE SCALE GENOMIC DNA]</scope>
</reference>